<dbReference type="Proteomes" id="UP000546701">
    <property type="component" value="Unassembled WGS sequence"/>
</dbReference>
<evidence type="ECO:0000256" key="4">
    <source>
        <dbReference type="ARBA" id="ARBA00023136"/>
    </source>
</evidence>
<feature type="transmembrane region" description="Helical" evidence="6">
    <location>
        <begin position="359"/>
        <end position="378"/>
    </location>
</feature>
<feature type="transmembrane region" description="Helical" evidence="6">
    <location>
        <begin position="260"/>
        <end position="281"/>
    </location>
</feature>
<feature type="transmembrane region" description="Helical" evidence="6">
    <location>
        <begin position="302"/>
        <end position="324"/>
    </location>
</feature>
<feature type="domain" description="Sodium/calcium exchanger membrane region" evidence="7">
    <location>
        <begin position="236"/>
        <end position="377"/>
    </location>
</feature>
<dbReference type="GO" id="GO:0005886">
    <property type="term" value="C:plasma membrane"/>
    <property type="evidence" value="ECO:0007669"/>
    <property type="project" value="TreeGrafter"/>
</dbReference>
<evidence type="ECO:0000256" key="3">
    <source>
        <dbReference type="ARBA" id="ARBA00022989"/>
    </source>
</evidence>
<dbReference type="PANTHER" id="PTHR37958">
    <property type="entry name" value="SODIUM-POTASSIUM/PROTON ANTIPORTER CHAA"/>
    <property type="match status" value="1"/>
</dbReference>
<keyword evidence="9" id="KW-1185">Reference proteome</keyword>
<protein>
    <submittedName>
        <fullName evidence="8">Ca2+:H+ antiporter</fullName>
    </submittedName>
</protein>
<dbReference type="GO" id="GO:0015386">
    <property type="term" value="F:potassium:proton antiporter activity"/>
    <property type="evidence" value="ECO:0007669"/>
    <property type="project" value="TreeGrafter"/>
</dbReference>
<keyword evidence="3 6" id="KW-1133">Transmembrane helix</keyword>
<dbReference type="PANTHER" id="PTHR37958:SF1">
    <property type="entry name" value="SODIUM-POTASSIUM_PROTON ANTIPORTER CHAA"/>
    <property type="match status" value="1"/>
</dbReference>
<evidence type="ECO:0000256" key="6">
    <source>
        <dbReference type="SAM" id="Phobius"/>
    </source>
</evidence>
<dbReference type="InterPro" id="IPR004837">
    <property type="entry name" value="NaCa_Exmemb"/>
</dbReference>
<feature type="transmembrane region" description="Helical" evidence="6">
    <location>
        <begin position="101"/>
        <end position="123"/>
    </location>
</feature>
<gene>
    <name evidence="8" type="ORF">FHS99_001223</name>
</gene>
<feature type="domain" description="Sodium/calcium exchanger membrane region" evidence="7">
    <location>
        <begin position="36"/>
        <end position="188"/>
    </location>
</feature>
<proteinExistence type="predicted"/>
<feature type="transmembrane region" description="Helical" evidence="6">
    <location>
        <begin position="36"/>
        <end position="54"/>
    </location>
</feature>
<dbReference type="RefSeq" id="WP_157176548.1">
    <property type="nucleotide sequence ID" value="NZ_BMJP01000002.1"/>
</dbReference>
<dbReference type="AlphaFoldDB" id="A0A7W9BRG0"/>
<evidence type="ECO:0000259" key="7">
    <source>
        <dbReference type="Pfam" id="PF01699"/>
    </source>
</evidence>
<dbReference type="Pfam" id="PF01699">
    <property type="entry name" value="Na_Ca_ex"/>
    <property type="match status" value="2"/>
</dbReference>
<accession>A0A7W9BRG0</accession>
<feature type="compositionally biased region" description="Low complexity" evidence="5">
    <location>
        <begin position="206"/>
        <end position="217"/>
    </location>
</feature>
<dbReference type="EMBL" id="JACIJR010000003">
    <property type="protein sequence ID" value="MBB5728745.1"/>
    <property type="molecule type" value="Genomic_DNA"/>
</dbReference>
<name>A0A7W9BRG0_9SPHN</name>
<feature type="transmembrane region" description="Helical" evidence="6">
    <location>
        <begin position="66"/>
        <end position="89"/>
    </location>
</feature>
<dbReference type="OrthoDB" id="9787814at2"/>
<evidence type="ECO:0000256" key="2">
    <source>
        <dbReference type="ARBA" id="ARBA00022692"/>
    </source>
</evidence>
<dbReference type="GO" id="GO:0015385">
    <property type="term" value="F:sodium:proton antiporter activity"/>
    <property type="evidence" value="ECO:0007669"/>
    <property type="project" value="TreeGrafter"/>
</dbReference>
<feature type="region of interest" description="Disordered" evidence="5">
    <location>
        <begin position="206"/>
        <end position="228"/>
    </location>
</feature>
<organism evidence="8 9">
    <name type="scientific">Sphingomonas prati</name>
    <dbReference type="NCBI Taxonomy" id="1843237"/>
    <lineage>
        <taxon>Bacteria</taxon>
        <taxon>Pseudomonadati</taxon>
        <taxon>Pseudomonadota</taxon>
        <taxon>Alphaproteobacteria</taxon>
        <taxon>Sphingomonadales</taxon>
        <taxon>Sphingomonadaceae</taxon>
        <taxon>Sphingomonas</taxon>
    </lineage>
</organism>
<keyword evidence="4 6" id="KW-0472">Membrane</keyword>
<feature type="transmembrane region" description="Helical" evidence="6">
    <location>
        <begin position="330"/>
        <end position="352"/>
    </location>
</feature>
<keyword evidence="2 6" id="KW-0812">Transmembrane</keyword>
<evidence type="ECO:0000256" key="5">
    <source>
        <dbReference type="SAM" id="MobiDB-lite"/>
    </source>
</evidence>
<reference evidence="8 9" key="1">
    <citation type="submission" date="2020-08" db="EMBL/GenBank/DDBJ databases">
        <title>Genomic Encyclopedia of Type Strains, Phase IV (KMG-IV): sequencing the most valuable type-strain genomes for metagenomic binning, comparative biology and taxonomic classification.</title>
        <authorList>
            <person name="Goeker M."/>
        </authorList>
    </citation>
    <scope>NUCLEOTIDE SEQUENCE [LARGE SCALE GENOMIC DNA]</scope>
    <source>
        <strain evidence="8 9">DSM 103336</strain>
    </source>
</reference>
<comment type="caution">
    <text evidence="8">The sequence shown here is derived from an EMBL/GenBank/DDBJ whole genome shotgun (WGS) entry which is preliminary data.</text>
</comment>
<evidence type="ECO:0000313" key="8">
    <source>
        <dbReference type="EMBL" id="MBB5728745.1"/>
    </source>
</evidence>
<sequence>MKLSTLRLPAAWATVAAALLAPTIDPAALGPALAGLLFAWLLGIIFWSAFGVVHEAEELAEALGEPFGTLILTLSIVIIEVALIAAVMLGSKDVPTLGRDTMFAVLMIVLNGVVGLGLLIGGLRHHQQSYNLQGASAYLAITIPLSMIALVIPNFTTTTVRGTLSTAQSGLFSLLTVALYGVFLWLQTGRHRSFFRPVPAGAAPAALPPAEGADAPATPMPHADAATSKSTTGRHVVLLLANILPIVILSKSLAKLLDAGIAALGAPAALSGVVIAMIVFTPEAISALRAVHANQLTRAINLCLGAAASTLGLTVPAVLLIGVLTGQSVVLGLSSANMVLLAITLVLSTLTFSGTRTTILEGTVHLSMFAVFLILVFAP</sequence>
<comment type="subcellular location">
    <subcellularLocation>
        <location evidence="1">Membrane</location>
        <topology evidence="1">Multi-pass membrane protein</topology>
    </subcellularLocation>
</comment>
<evidence type="ECO:0000256" key="1">
    <source>
        <dbReference type="ARBA" id="ARBA00004141"/>
    </source>
</evidence>
<feature type="transmembrane region" description="Helical" evidence="6">
    <location>
        <begin position="135"/>
        <end position="155"/>
    </location>
</feature>
<evidence type="ECO:0000313" key="9">
    <source>
        <dbReference type="Proteomes" id="UP000546701"/>
    </source>
</evidence>
<feature type="transmembrane region" description="Helical" evidence="6">
    <location>
        <begin position="236"/>
        <end position="254"/>
    </location>
</feature>
<dbReference type="InterPro" id="IPR052946">
    <property type="entry name" value="Alkaline_pH_Ca-Antiporter"/>
</dbReference>
<feature type="transmembrane region" description="Helical" evidence="6">
    <location>
        <begin position="167"/>
        <end position="186"/>
    </location>
</feature>